<dbReference type="Pfam" id="PF13175">
    <property type="entry name" value="AAA_15"/>
    <property type="match status" value="1"/>
</dbReference>
<dbReference type="SUPFAM" id="SSF52540">
    <property type="entry name" value="P-loop containing nucleoside triphosphate hydrolases"/>
    <property type="match status" value="1"/>
</dbReference>
<feature type="domain" description="Endonuclease GajA/Old nuclease/RecF-like AAA" evidence="1">
    <location>
        <begin position="5"/>
        <end position="408"/>
    </location>
</feature>
<sequence>MPLHFHVENLGKIKSGNFTISPLTVITGPNGTGKSFFTKTIYSIFKVMEQATTLKSMKIIANDFLGFLHALETSYNENKELREKVSLFKDGMTIPYETLVSIFEQVNSLLQDTSQDDKEIRKQIGTLLEKHFQDSLELSIHAYPDKEPDDLTPEESAKVLVSHLLLQIMIIRMFSHGADSAAIDSSAIRYILTHDLEEELIHNFQIESIDELLSTSKSTITLNDYFKLDLMNDRISAEVDDTCTKSFVQRPSAVFFESPAYWRVRDALIDAKLASSNYEFLTGVPKYFFDLNSDLSKKSIKNSNFPQISKHLESALGGEFVFERGKFYFNDNHLNKKISKNLVSFGMTNLGILNALIKNNVIQKDSFVFIDEPETNLHPDWQVLMIESLATLSQSGVNIVINTHSTEILKYIEIAFSKIRDEQGDEAVQELLAVNYLDTDGTTLEFDSECPVEQAKEALSHLSSPFFDLYMQGQ</sequence>
<reference evidence="2 3" key="1">
    <citation type="submission" date="2023-11" db="EMBL/GenBank/DDBJ databases">
        <title>Plant-associative lifestyle of Vibrio porteresiae and its evolutionary dynamics.</title>
        <authorList>
            <person name="Rameshkumar N."/>
            <person name="Kirti K."/>
        </authorList>
    </citation>
    <scope>NUCLEOTIDE SEQUENCE [LARGE SCALE GENOMIC DNA]</scope>
    <source>
        <strain evidence="2 3">MSSRF60</strain>
    </source>
</reference>
<dbReference type="EMBL" id="JAWRCN010000002">
    <property type="protein sequence ID" value="MDW6019912.1"/>
    <property type="molecule type" value="Genomic_DNA"/>
</dbReference>
<dbReference type="InterPro" id="IPR041685">
    <property type="entry name" value="AAA_GajA/Old/RecF-like"/>
</dbReference>
<dbReference type="PANTHER" id="PTHR43581">
    <property type="entry name" value="ATP/GTP PHOSPHATASE"/>
    <property type="match status" value="1"/>
</dbReference>
<name>A0ABU4IMV9_9VIBR</name>
<dbReference type="InterPro" id="IPR051396">
    <property type="entry name" value="Bact_Antivir_Def_Nuclease"/>
</dbReference>
<comment type="caution">
    <text evidence="2">The sequence shown here is derived from an EMBL/GenBank/DDBJ whole genome shotgun (WGS) entry which is preliminary data.</text>
</comment>
<evidence type="ECO:0000259" key="1">
    <source>
        <dbReference type="Pfam" id="PF13175"/>
    </source>
</evidence>
<evidence type="ECO:0000313" key="2">
    <source>
        <dbReference type="EMBL" id="MDW6019912.1"/>
    </source>
</evidence>
<gene>
    <name evidence="2" type="ORF">SBW85_19595</name>
</gene>
<protein>
    <submittedName>
        <fullName evidence="2">AAA family ATPase</fullName>
    </submittedName>
</protein>
<evidence type="ECO:0000313" key="3">
    <source>
        <dbReference type="Proteomes" id="UP001272325"/>
    </source>
</evidence>
<keyword evidence="3" id="KW-1185">Reference proteome</keyword>
<dbReference type="RefSeq" id="WP_171136824.1">
    <property type="nucleotide sequence ID" value="NZ_AP024894.1"/>
</dbReference>
<dbReference type="Gene3D" id="3.40.50.300">
    <property type="entry name" value="P-loop containing nucleotide triphosphate hydrolases"/>
    <property type="match status" value="1"/>
</dbReference>
<accession>A0ABU4IMV9</accession>
<organism evidence="2 3">
    <name type="scientific">Vibrio plantisponsor</name>
    <dbReference type="NCBI Taxonomy" id="664643"/>
    <lineage>
        <taxon>Bacteria</taxon>
        <taxon>Pseudomonadati</taxon>
        <taxon>Pseudomonadota</taxon>
        <taxon>Gammaproteobacteria</taxon>
        <taxon>Vibrionales</taxon>
        <taxon>Vibrionaceae</taxon>
        <taxon>Vibrio</taxon>
    </lineage>
</organism>
<proteinExistence type="predicted"/>
<dbReference type="Proteomes" id="UP001272325">
    <property type="component" value="Unassembled WGS sequence"/>
</dbReference>
<dbReference type="InterPro" id="IPR027417">
    <property type="entry name" value="P-loop_NTPase"/>
</dbReference>
<dbReference type="CDD" id="cd00267">
    <property type="entry name" value="ABC_ATPase"/>
    <property type="match status" value="1"/>
</dbReference>
<dbReference type="PANTHER" id="PTHR43581:SF2">
    <property type="entry name" value="EXCINUCLEASE ATPASE SUBUNIT"/>
    <property type="match status" value="1"/>
</dbReference>